<dbReference type="Pfam" id="PF11993">
    <property type="entry name" value="VC2046"/>
    <property type="match status" value="1"/>
</dbReference>
<reference evidence="1" key="1">
    <citation type="submission" date="2023-07" db="EMBL/GenBank/DDBJ databases">
        <title>Genome content predicts the carbon catabolic preferences of heterotrophic bacteria.</title>
        <authorList>
            <person name="Gralka M."/>
        </authorList>
    </citation>
    <scope>NUCLEOTIDE SEQUENCE</scope>
    <source>
        <strain evidence="1">4G09</strain>
    </source>
</reference>
<proteinExistence type="predicted"/>
<name>A0ABT9FJQ6_9GAMM</name>
<dbReference type="EMBL" id="JAUYVT010000032">
    <property type="protein sequence ID" value="MDP2567030.1"/>
    <property type="molecule type" value="Genomic_DNA"/>
</dbReference>
<sequence length="175" mass="19892">MQIDDLLITEQQLSTRLNQSVHADRRGEFSLLLAMLSQDALDFSQFHLPKSEIEDNTTQEVQLREQLGAGPKQPLAPSEFNMLIGQFNAQRLSLVGENKGMADIKLNQCLNPEPFSIRDDVNHIPLPIIDNCELAVRRRLQKDEIELDNPKMDVAGFYDVLTDVNQREPLHLTMA</sequence>
<dbReference type="RefSeq" id="WP_305473422.1">
    <property type="nucleotide sequence ID" value="NZ_JAUYVT010000032.1"/>
</dbReference>
<protein>
    <submittedName>
        <fullName evidence="1">VC2046/SO_2500 family protein</fullName>
    </submittedName>
</protein>
<accession>A0ABT9FJQ6</accession>
<keyword evidence="2" id="KW-1185">Reference proteome</keyword>
<dbReference type="InterPro" id="IPR021879">
    <property type="entry name" value="VC2046_fam"/>
</dbReference>
<evidence type="ECO:0000313" key="1">
    <source>
        <dbReference type="EMBL" id="MDP2567030.1"/>
    </source>
</evidence>
<evidence type="ECO:0000313" key="2">
    <source>
        <dbReference type="Proteomes" id="UP001177212"/>
    </source>
</evidence>
<dbReference type="Proteomes" id="UP001177212">
    <property type="component" value="Unassembled WGS sequence"/>
</dbReference>
<organism evidence="1 2">
    <name type="scientific">Pseudoalteromonas marina</name>
    <dbReference type="NCBI Taxonomy" id="267375"/>
    <lineage>
        <taxon>Bacteria</taxon>
        <taxon>Pseudomonadati</taxon>
        <taxon>Pseudomonadota</taxon>
        <taxon>Gammaproteobacteria</taxon>
        <taxon>Alteromonadales</taxon>
        <taxon>Pseudoalteromonadaceae</taxon>
        <taxon>Pseudoalteromonas</taxon>
    </lineage>
</organism>
<gene>
    <name evidence="1" type="ORF">Q8W34_20550</name>
</gene>
<comment type="caution">
    <text evidence="1">The sequence shown here is derived from an EMBL/GenBank/DDBJ whole genome shotgun (WGS) entry which is preliminary data.</text>
</comment>